<dbReference type="Pfam" id="PF01569">
    <property type="entry name" value="PAP2"/>
    <property type="match status" value="1"/>
</dbReference>
<accession>A0A3A1U3C8</accession>
<name>A0A3A1U3C8_9MICO</name>
<keyword evidence="4" id="KW-1185">Reference proteome</keyword>
<evidence type="ECO:0000256" key="1">
    <source>
        <dbReference type="SAM" id="Phobius"/>
    </source>
</evidence>
<dbReference type="AlphaFoldDB" id="A0A3A1U3C8"/>
<reference evidence="4" key="1">
    <citation type="submission" date="2018-09" db="EMBL/GenBank/DDBJ databases">
        <authorList>
            <person name="Kim I."/>
        </authorList>
    </citation>
    <scope>NUCLEOTIDE SEQUENCE [LARGE SCALE GENOMIC DNA]</scope>
    <source>
        <strain evidence="4">DD4a</strain>
    </source>
</reference>
<feature type="transmembrane region" description="Helical" evidence="1">
    <location>
        <begin position="98"/>
        <end position="121"/>
    </location>
</feature>
<evidence type="ECO:0000313" key="3">
    <source>
        <dbReference type="EMBL" id="RIX31051.1"/>
    </source>
</evidence>
<keyword evidence="1" id="KW-1133">Transmembrane helix</keyword>
<dbReference type="EMBL" id="QXTG01000001">
    <property type="protein sequence ID" value="RIX31051.1"/>
    <property type="molecule type" value="Genomic_DNA"/>
</dbReference>
<proteinExistence type="predicted"/>
<feature type="transmembrane region" description="Helical" evidence="1">
    <location>
        <begin position="230"/>
        <end position="249"/>
    </location>
</feature>
<keyword evidence="1" id="KW-0812">Transmembrane</keyword>
<feature type="transmembrane region" description="Helical" evidence="1">
    <location>
        <begin position="40"/>
        <end position="63"/>
    </location>
</feature>
<dbReference type="InterPro" id="IPR000326">
    <property type="entry name" value="PAP2/HPO"/>
</dbReference>
<comment type="caution">
    <text evidence="3">The sequence shown here is derived from an EMBL/GenBank/DDBJ whole genome shotgun (WGS) entry which is preliminary data.</text>
</comment>
<dbReference type="PANTHER" id="PTHR14969:SF13">
    <property type="entry name" value="AT30094P"/>
    <property type="match status" value="1"/>
</dbReference>
<dbReference type="OrthoDB" id="5289372at2"/>
<evidence type="ECO:0000313" key="4">
    <source>
        <dbReference type="Proteomes" id="UP000265742"/>
    </source>
</evidence>
<organism evidence="3 4">
    <name type="scientific">Amnibacterium setariae</name>
    <dbReference type="NCBI Taxonomy" id="2306585"/>
    <lineage>
        <taxon>Bacteria</taxon>
        <taxon>Bacillati</taxon>
        <taxon>Actinomycetota</taxon>
        <taxon>Actinomycetes</taxon>
        <taxon>Micrococcales</taxon>
        <taxon>Microbacteriaceae</taxon>
        <taxon>Amnibacterium</taxon>
    </lineage>
</organism>
<keyword evidence="1" id="KW-0472">Membrane</keyword>
<dbReference type="SUPFAM" id="SSF48317">
    <property type="entry name" value="Acid phosphatase/Vanadium-dependent haloperoxidase"/>
    <property type="match status" value="1"/>
</dbReference>
<protein>
    <submittedName>
        <fullName evidence="3">PAP2 family protein</fullName>
    </submittedName>
</protein>
<dbReference type="PANTHER" id="PTHR14969">
    <property type="entry name" value="SPHINGOSINE-1-PHOSPHATE PHOSPHOHYDROLASE"/>
    <property type="match status" value="1"/>
</dbReference>
<dbReference type="Gene3D" id="1.20.144.10">
    <property type="entry name" value="Phosphatidic acid phosphatase type 2/haloperoxidase"/>
    <property type="match status" value="1"/>
</dbReference>
<dbReference type="InterPro" id="IPR036938">
    <property type="entry name" value="PAP2/HPO_sf"/>
</dbReference>
<feature type="domain" description="Phosphatidic acid phosphatase type 2/haloperoxidase" evidence="2">
    <location>
        <begin position="129"/>
        <end position="242"/>
    </location>
</feature>
<feature type="transmembrane region" description="Helical" evidence="1">
    <location>
        <begin position="202"/>
        <end position="224"/>
    </location>
</feature>
<dbReference type="RefSeq" id="WP_119481413.1">
    <property type="nucleotide sequence ID" value="NZ_QXTG01000001.1"/>
</dbReference>
<evidence type="ECO:0000259" key="2">
    <source>
        <dbReference type="SMART" id="SM00014"/>
    </source>
</evidence>
<sequence length="273" mass="28812">MTDPDDGARAPVDRELPAPVRRAVVRPAVDLGRRVGARPALALTLVVGAAVAALLAFLVARVYDAVTDRDGVSALDLPVLKAFAHLRNPATDGFSAGVAYLFGPVGMPIMALAAVALLCATRRSWTPAILVVGAGLGSLLMTIAGKDIIDRSRPARSLAIPPFETSPSFPSGHTLNATVIAGIVAYLLWINRRTITGRVVTVVVPVVIAVVVGLTRVLLAAHWFTDVLAGWLLGATWLAMIITAHRLFLIARRHGAPLEPPGLRARVAARSHR</sequence>
<feature type="transmembrane region" description="Helical" evidence="1">
    <location>
        <begin position="169"/>
        <end position="190"/>
    </location>
</feature>
<feature type="transmembrane region" description="Helical" evidence="1">
    <location>
        <begin position="128"/>
        <end position="149"/>
    </location>
</feature>
<gene>
    <name evidence="3" type="ORF">D1781_06680</name>
</gene>
<dbReference type="Proteomes" id="UP000265742">
    <property type="component" value="Unassembled WGS sequence"/>
</dbReference>
<dbReference type="SMART" id="SM00014">
    <property type="entry name" value="acidPPc"/>
    <property type="match status" value="1"/>
</dbReference>
<dbReference type="CDD" id="cd03392">
    <property type="entry name" value="PAP2_like_2"/>
    <property type="match status" value="1"/>
</dbReference>